<dbReference type="AlphaFoldDB" id="A0A9D9EM20"/>
<proteinExistence type="predicted"/>
<evidence type="ECO:0000313" key="2">
    <source>
        <dbReference type="EMBL" id="MBO8449425.1"/>
    </source>
</evidence>
<feature type="region of interest" description="Disordered" evidence="1">
    <location>
        <begin position="62"/>
        <end position="86"/>
    </location>
</feature>
<reference evidence="2" key="1">
    <citation type="submission" date="2020-10" db="EMBL/GenBank/DDBJ databases">
        <authorList>
            <person name="Gilroy R."/>
        </authorList>
    </citation>
    <scope>NUCLEOTIDE SEQUENCE</scope>
    <source>
        <strain evidence="2">20514</strain>
    </source>
</reference>
<dbReference type="EMBL" id="JADIMQ010000130">
    <property type="protein sequence ID" value="MBO8449425.1"/>
    <property type="molecule type" value="Genomic_DNA"/>
</dbReference>
<dbReference type="PROSITE" id="PS51257">
    <property type="entry name" value="PROKAR_LIPOPROTEIN"/>
    <property type="match status" value="1"/>
</dbReference>
<gene>
    <name evidence="2" type="ORF">IAC29_09180</name>
</gene>
<reference evidence="2" key="2">
    <citation type="journal article" date="2021" name="PeerJ">
        <title>Extensive microbial diversity within the chicken gut microbiome revealed by metagenomics and culture.</title>
        <authorList>
            <person name="Gilroy R."/>
            <person name="Ravi A."/>
            <person name="Getino M."/>
            <person name="Pursley I."/>
            <person name="Horton D.L."/>
            <person name="Alikhan N.F."/>
            <person name="Baker D."/>
            <person name="Gharbi K."/>
            <person name="Hall N."/>
            <person name="Watson M."/>
            <person name="Adriaenssens E.M."/>
            <person name="Foster-Nyarko E."/>
            <person name="Jarju S."/>
            <person name="Secka A."/>
            <person name="Antonio M."/>
            <person name="Oren A."/>
            <person name="Chaudhuri R.R."/>
            <person name="La Ragione R."/>
            <person name="Hildebrand F."/>
            <person name="Pallen M.J."/>
        </authorList>
    </citation>
    <scope>NUCLEOTIDE SEQUENCE</scope>
    <source>
        <strain evidence="2">20514</strain>
    </source>
</reference>
<name>A0A9D9EM20_9BACT</name>
<protein>
    <recommendedName>
        <fullName evidence="4">Lipoprotein</fullName>
    </recommendedName>
</protein>
<accession>A0A9D9EM20</accession>
<organism evidence="2 3">
    <name type="scientific">Candidatus Cryptobacteroides merdigallinarum</name>
    <dbReference type="NCBI Taxonomy" id="2840770"/>
    <lineage>
        <taxon>Bacteria</taxon>
        <taxon>Pseudomonadati</taxon>
        <taxon>Bacteroidota</taxon>
        <taxon>Bacteroidia</taxon>
        <taxon>Bacteroidales</taxon>
        <taxon>Candidatus Cryptobacteroides</taxon>
    </lineage>
</organism>
<sequence length="86" mass="9202">MKRFLSVFLPVIVTAALLCGCGEARVRRLATRMMKSEITVPQNLELMNGKYITDSSWLEGGGNGSPCGSSGGSHPCKQAGRPDFRG</sequence>
<evidence type="ECO:0000256" key="1">
    <source>
        <dbReference type="SAM" id="MobiDB-lite"/>
    </source>
</evidence>
<feature type="compositionally biased region" description="Gly residues" evidence="1">
    <location>
        <begin position="62"/>
        <end position="71"/>
    </location>
</feature>
<comment type="caution">
    <text evidence="2">The sequence shown here is derived from an EMBL/GenBank/DDBJ whole genome shotgun (WGS) entry which is preliminary data.</text>
</comment>
<evidence type="ECO:0008006" key="4">
    <source>
        <dbReference type="Google" id="ProtNLM"/>
    </source>
</evidence>
<evidence type="ECO:0000313" key="3">
    <source>
        <dbReference type="Proteomes" id="UP000810252"/>
    </source>
</evidence>
<dbReference type="Proteomes" id="UP000810252">
    <property type="component" value="Unassembled WGS sequence"/>
</dbReference>